<dbReference type="RefSeq" id="WP_176488692.1">
    <property type="nucleotide sequence ID" value="NZ_BLXO01000008.1"/>
</dbReference>
<gene>
    <name evidence="1" type="primary">higB</name>
    <name evidence="1" type="ORF">RINTU1_31080</name>
</gene>
<organism evidence="1 2">
    <name type="scientific">Candidatus Regiella insecticola</name>
    <dbReference type="NCBI Taxonomy" id="138073"/>
    <lineage>
        <taxon>Bacteria</taxon>
        <taxon>Pseudomonadati</taxon>
        <taxon>Pseudomonadota</taxon>
        <taxon>Gammaproteobacteria</taxon>
        <taxon>Enterobacterales</taxon>
        <taxon>Enterobacteriaceae</taxon>
        <taxon>aphid secondary symbionts</taxon>
        <taxon>Candidatus Regiella</taxon>
    </lineage>
</organism>
<dbReference type="PANTHER" id="PTHR40266:SF2">
    <property type="entry name" value="TOXIN HIGB-1"/>
    <property type="match status" value="1"/>
</dbReference>
<dbReference type="SUPFAM" id="SSF143011">
    <property type="entry name" value="RelE-like"/>
    <property type="match status" value="1"/>
</dbReference>
<dbReference type="Proteomes" id="UP000504714">
    <property type="component" value="Unassembled WGS sequence"/>
</dbReference>
<protein>
    <submittedName>
        <fullName evidence="1">Toxin protein HIgB of toxin-antitoxin system</fullName>
    </submittedName>
</protein>
<evidence type="ECO:0000313" key="2">
    <source>
        <dbReference type="Proteomes" id="UP000504714"/>
    </source>
</evidence>
<dbReference type="AlphaFoldDB" id="A0A6L2ZRT3"/>
<dbReference type="Gene3D" id="3.30.2310.20">
    <property type="entry name" value="RelE-like"/>
    <property type="match status" value="1"/>
</dbReference>
<accession>A0A6L2ZRT3</accession>
<dbReference type="InterPro" id="IPR035093">
    <property type="entry name" value="RelE/ParE_toxin_dom_sf"/>
</dbReference>
<dbReference type="PANTHER" id="PTHR40266">
    <property type="entry name" value="TOXIN HIGB-1"/>
    <property type="match status" value="1"/>
</dbReference>
<sequence>MIIGFRHKGLEAFYRTGSTRGINASHAKKLGIILVMLDAAKGSQELNQPGLRLHSLKGSMKEHWSVWVNGNWRVTFRFTGVDTELVDYQDYH</sequence>
<comment type="caution">
    <text evidence="1">The sequence shown here is derived from an EMBL/GenBank/DDBJ whole genome shotgun (WGS) entry which is preliminary data.</text>
</comment>
<dbReference type="EMBL" id="BLXO01000008">
    <property type="protein sequence ID" value="GFN47180.1"/>
    <property type="molecule type" value="Genomic_DNA"/>
</dbReference>
<dbReference type="InterPro" id="IPR007711">
    <property type="entry name" value="HigB-1"/>
</dbReference>
<dbReference type="Pfam" id="PF05015">
    <property type="entry name" value="HigB-like_toxin"/>
    <property type="match status" value="1"/>
</dbReference>
<reference evidence="1 2" key="1">
    <citation type="submission" date="2020-06" db="EMBL/GenBank/DDBJ databases">
        <title>The genome sequence of Candidatus Regiella insecticola strain Tut.</title>
        <authorList>
            <person name="Nikoh N."/>
            <person name="Tsuchida T."/>
            <person name="Koga R."/>
            <person name="Oshima K."/>
            <person name="Hattori M."/>
            <person name="Fukatsu T."/>
        </authorList>
    </citation>
    <scope>NUCLEOTIDE SEQUENCE [LARGE SCALE GENOMIC DNA]</scope>
    <source>
        <strain evidence="1 2">Tut</strain>
    </source>
</reference>
<name>A0A6L2ZRT3_9ENTR</name>
<evidence type="ECO:0000313" key="1">
    <source>
        <dbReference type="EMBL" id="GFN47180.1"/>
    </source>
</evidence>
<proteinExistence type="predicted"/>